<dbReference type="RefSeq" id="WP_122979763.1">
    <property type="nucleotide sequence ID" value="NZ_BOMX01000115.1"/>
</dbReference>
<dbReference type="OrthoDB" id="5069709at2"/>
<gene>
    <name evidence="1" type="ORF">FHX34_103619</name>
</gene>
<organism evidence="1 2">
    <name type="scientific">Actinoplanes teichomyceticus</name>
    <dbReference type="NCBI Taxonomy" id="1867"/>
    <lineage>
        <taxon>Bacteria</taxon>
        <taxon>Bacillati</taxon>
        <taxon>Actinomycetota</taxon>
        <taxon>Actinomycetes</taxon>
        <taxon>Micromonosporales</taxon>
        <taxon>Micromonosporaceae</taxon>
        <taxon>Actinoplanes</taxon>
    </lineage>
</organism>
<name>A0A561WB63_ACTTI</name>
<sequence>MTGPTLVAEAPTTSAAGATLLGDVDALVATIRGGGWVDPLLAGGATGAGVAATATDPFGALFANGLGWTMEYFDPLRHLLDQLTGAPERVAAHAATWQNIATELGDTAAVLQRSATGDLPDWRGRAAAAYAAMMSHNVTALGTLSGTAAAMSAATEAAGNLVQFTRDLVRDLIADLVSRVIVWAAEALLVVTVPVIAHQVATTVAKWSARIFGYTAALTTSLTNLSHLIE</sequence>
<proteinExistence type="predicted"/>
<comment type="caution">
    <text evidence="1">The sequence shown here is derived from an EMBL/GenBank/DDBJ whole genome shotgun (WGS) entry which is preliminary data.</text>
</comment>
<accession>A0A561WB63</accession>
<dbReference type="EMBL" id="VIWY01000003">
    <property type="protein sequence ID" value="TWG21089.1"/>
    <property type="molecule type" value="Genomic_DNA"/>
</dbReference>
<dbReference type="Gene3D" id="1.20.1260.20">
    <property type="entry name" value="PPE superfamily"/>
    <property type="match status" value="1"/>
</dbReference>
<dbReference type="InterPro" id="IPR038332">
    <property type="entry name" value="PPE_sf"/>
</dbReference>
<dbReference type="Proteomes" id="UP000320239">
    <property type="component" value="Unassembled WGS sequence"/>
</dbReference>
<evidence type="ECO:0000313" key="2">
    <source>
        <dbReference type="Proteomes" id="UP000320239"/>
    </source>
</evidence>
<evidence type="ECO:0000313" key="1">
    <source>
        <dbReference type="EMBL" id="TWG21089.1"/>
    </source>
</evidence>
<dbReference type="AlphaFoldDB" id="A0A561WB63"/>
<keyword evidence="2" id="KW-1185">Reference proteome</keyword>
<reference evidence="1 2" key="1">
    <citation type="submission" date="2019-06" db="EMBL/GenBank/DDBJ databases">
        <title>Sequencing the genomes of 1000 actinobacteria strains.</title>
        <authorList>
            <person name="Klenk H.-P."/>
        </authorList>
    </citation>
    <scope>NUCLEOTIDE SEQUENCE [LARGE SCALE GENOMIC DNA]</scope>
    <source>
        <strain evidence="1 2">DSM 43866</strain>
    </source>
</reference>
<evidence type="ECO:0008006" key="3">
    <source>
        <dbReference type="Google" id="ProtNLM"/>
    </source>
</evidence>
<dbReference type="SUPFAM" id="SSF140453">
    <property type="entry name" value="EsxAB dimer-like"/>
    <property type="match status" value="1"/>
</dbReference>
<dbReference type="InterPro" id="IPR036689">
    <property type="entry name" value="ESAT-6-like_sf"/>
</dbReference>
<protein>
    <recommendedName>
        <fullName evidence="3">PPE family protein</fullName>
    </recommendedName>
</protein>